<accession>A0ABW4SWP8</accession>
<evidence type="ECO:0000256" key="3">
    <source>
        <dbReference type="SAM" id="MobiDB-lite"/>
    </source>
</evidence>
<comment type="caution">
    <text evidence="4">The sequence shown here is derived from an EMBL/GenBank/DDBJ whole genome shotgun (WGS) entry which is preliminary data.</text>
</comment>
<feature type="compositionally biased region" description="Basic and acidic residues" evidence="3">
    <location>
        <begin position="193"/>
        <end position="204"/>
    </location>
</feature>
<dbReference type="InterPro" id="IPR002220">
    <property type="entry name" value="DapA-like"/>
</dbReference>
<organism evidence="4 5">
    <name type="scientific">Nonomuraea mangrovi</name>
    <dbReference type="NCBI Taxonomy" id="2316207"/>
    <lineage>
        <taxon>Bacteria</taxon>
        <taxon>Bacillati</taxon>
        <taxon>Actinomycetota</taxon>
        <taxon>Actinomycetes</taxon>
        <taxon>Streptosporangiales</taxon>
        <taxon>Streptosporangiaceae</taxon>
        <taxon>Nonomuraea</taxon>
    </lineage>
</organism>
<dbReference type="Gene3D" id="3.20.20.70">
    <property type="entry name" value="Aldolase class I"/>
    <property type="match status" value="2"/>
</dbReference>
<feature type="compositionally biased region" description="Low complexity" evidence="3">
    <location>
        <begin position="98"/>
        <end position="120"/>
    </location>
</feature>
<evidence type="ECO:0000256" key="1">
    <source>
        <dbReference type="ARBA" id="ARBA00007592"/>
    </source>
</evidence>
<evidence type="ECO:0000256" key="2">
    <source>
        <dbReference type="ARBA" id="ARBA00023239"/>
    </source>
</evidence>
<dbReference type="Pfam" id="PF00701">
    <property type="entry name" value="DHDPS"/>
    <property type="match status" value="1"/>
</dbReference>
<comment type="similarity">
    <text evidence="1">Belongs to the DapA family.</text>
</comment>
<dbReference type="RefSeq" id="WP_379574082.1">
    <property type="nucleotide sequence ID" value="NZ_JBHUFV010000033.1"/>
</dbReference>
<dbReference type="EMBL" id="JBHUFV010000033">
    <property type="protein sequence ID" value="MFD1934038.1"/>
    <property type="molecule type" value="Genomic_DNA"/>
</dbReference>
<dbReference type="PANTHER" id="PTHR12128">
    <property type="entry name" value="DIHYDRODIPICOLINATE SYNTHASE"/>
    <property type="match status" value="1"/>
</dbReference>
<proteinExistence type="inferred from homology"/>
<name>A0ABW4SWP8_9ACTN</name>
<dbReference type="PANTHER" id="PTHR12128:SF66">
    <property type="entry name" value="4-HYDROXY-2-OXOGLUTARATE ALDOLASE, MITOCHONDRIAL"/>
    <property type="match status" value="1"/>
</dbReference>
<evidence type="ECO:0000313" key="4">
    <source>
        <dbReference type="EMBL" id="MFD1934038.1"/>
    </source>
</evidence>
<evidence type="ECO:0000313" key="5">
    <source>
        <dbReference type="Proteomes" id="UP001597368"/>
    </source>
</evidence>
<dbReference type="SUPFAM" id="SSF51569">
    <property type="entry name" value="Aldolase"/>
    <property type="match status" value="2"/>
</dbReference>
<keyword evidence="5" id="KW-1185">Reference proteome</keyword>
<keyword evidence="2" id="KW-0456">Lyase</keyword>
<feature type="compositionally biased region" description="Gly residues" evidence="3">
    <location>
        <begin position="162"/>
        <end position="175"/>
    </location>
</feature>
<dbReference type="Proteomes" id="UP001597368">
    <property type="component" value="Unassembled WGS sequence"/>
</dbReference>
<sequence>MSTAIDTRAAGLRDRLRGALVAAAATPMTRSGEVDLDLAESYFHRLVATGADALAVLAHTGRGPFLPAELRRELILRARTAGVPVIVGVGGSSDQTGPPGTAARPRAARATDPATASPPAKDSGKPSRDDERASTGAFSIAMPPAETATAAHDPGTREPGDGGHGAPAPGGGAHGDIGRGTTERGDAGGGARGHGDGGDGEAGRGVRGSEAALGDDPVRGTVADARMAAELGADGVLVFPSAGDRVAEHDAVWQATGLPMIAFDLYTAPCPPAVLAEILRHPGVAGLKTALLSDAMGCQETIALTREAGRLALTGEDRMFGASLLWGAEAALVGIAAASVEATAAVLRAFEGDDLRAFEKASARLDRLAAATFTAPMEGYVQRMLWLAAAEGLIPEAHAHDPFGPELPEGERAAVIAASS</sequence>
<feature type="compositionally biased region" description="Basic and acidic residues" evidence="3">
    <location>
        <begin position="122"/>
        <end position="133"/>
    </location>
</feature>
<dbReference type="InterPro" id="IPR013785">
    <property type="entry name" value="Aldolase_TIM"/>
</dbReference>
<protein>
    <submittedName>
        <fullName evidence="4">Dihydrodipicolinate synthase family protein</fullName>
    </submittedName>
</protein>
<gene>
    <name evidence="4" type="ORF">ACFSKW_21470</name>
</gene>
<reference evidence="5" key="1">
    <citation type="journal article" date="2019" name="Int. J. Syst. Evol. Microbiol.">
        <title>The Global Catalogue of Microorganisms (GCM) 10K type strain sequencing project: providing services to taxonomists for standard genome sequencing and annotation.</title>
        <authorList>
            <consortium name="The Broad Institute Genomics Platform"/>
            <consortium name="The Broad Institute Genome Sequencing Center for Infectious Disease"/>
            <person name="Wu L."/>
            <person name="Ma J."/>
        </authorList>
    </citation>
    <scope>NUCLEOTIDE SEQUENCE [LARGE SCALE GENOMIC DNA]</scope>
    <source>
        <strain evidence="5">ICMP 6774ER</strain>
    </source>
</reference>
<dbReference type="SMART" id="SM01130">
    <property type="entry name" value="DHDPS"/>
    <property type="match status" value="1"/>
</dbReference>
<feature type="region of interest" description="Disordered" evidence="3">
    <location>
        <begin position="87"/>
        <end position="218"/>
    </location>
</feature>